<sequence>MAQPTVLNIQIVSSSAQSQQVLGKRGRVEDVQIDVSRPIPYPPTPEVVEALRQRILQLEDELKGSKKKQKTGGGAVQTALPGAAPVASGSGSGSGAGSGGGASNAKNDVKTKKSRGKSLFDQLKKAAKSEKWQGMSRMVKFEDHFTQADFDLVFGCCGSLVQPTPDNKPTSKVWIRRYGSEEDYEALFGEAYKRDQLKGHQWTIGSIFNGKSQKMGQVQLLIGSIEVQWSKNTDKLVFKAEIEEQETDCMGYRNPLW</sequence>
<dbReference type="Proteomes" id="UP001055072">
    <property type="component" value="Unassembled WGS sequence"/>
</dbReference>
<proteinExistence type="predicted"/>
<dbReference type="EMBL" id="MU274904">
    <property type="protein sequence ID" value="KAI0092236.1"/>
    <property type="molecule type" value="Genomic_DNA"/>
</dbReference>
<accession>A0ACB8UDA8</accession>
<keyword evidence="2" id="KW-1185">Reference proteome</keyword>
<evidence type="ECO:0000313" key="2">
    <source>
        <dbReference type="Proteomes" id="UP001055072"/>
    </source>
</evidence>
<comment type="caution">
    <text evidence="1">The sequence shown here is derived from an EMBL/GenBank/DDBJ whole genome shotgun (WGS) entry which is preliminary data.</text>
</comment>
<evidence type="ECO:0000313" key="1">
    <source>
        <dbReference type="EMBL" id="KAI0092236.1"/>
    </source>
</evidence>
<name>A0ACB8UDA8_9APHY</name>
<protein>
    <submittedName>
        <fullName evidence="1">Uncharacterized protein</fullName>
    </submittedName>
</protein>
<reference evidence="1" key="1">
    <citation type="journal article" date="2021" name="Environ. Microbiol.">
        <title>Gene family expansions and transcriptome signatures uncover fungal adaptations to wood decay.</title>
        <authorList>
            <person name="Hage H."/>
            <person name="Miyauchi S."/>
            <person name="Viragh M."/>
            <person name="Drula E."/>
            <person name="Min B."/>
            <person name="Chaduli D."/>
            <person name="Navarro D."/>
            <person name="Favel A."/>
            <person name="Norest M."/>
            <person name="Lesage-Meessen L."/>
            <person name="Balint B."/>
            <person name="Merenyi Z."/>
            <person name="de Eugenio L."/>
            <person name="Morin E."/>
            <person name="Martinez A.T."/>
            <person name="Baldrian P."/>
            <person name="Stursova M."/>
            <person name="Martinez M.J."/>
            <person name="Novotny C."/>
            <person name="Magnuson J.K."/>
            <person name="Spatafora J.W."/>
            <person name="Maurice S."/>
            <person name="Pangilinan J."/>
            <person name="Andreopoulos W."/>
            <person name="LaButti K."/>
            <person name="Hundley H."/>
            <person name="Na H."/>
            <person name="Kuo A."/>
            <person name="Barry K."/>
            <person name="Lipzen A."/>
            <person name="Henrissat B."/>
            <person name="Riley R."/>
            <person name="Ahrendt S."/>
            <person name="Nagy L.G."/>
            <person name="Grigoriev I.V."/>
            <person name="Martin F."/>
            <person name="Rosso M.N."/>
        </authorList>
    </citation>
    <scope>NUCLEOTIDE SEQUENCE</scope>
    <source>
        <strain evidence="1">CBS 384.51</strain>
    </source>
</reference>
<organism evidence="1 2">
    <name type="scientific">Irpex rosettiformis</name>
    <dbReference type="NCBI Taxonomy" id="378272"/>
    <lineage>
        <taxon>Eukaryota</taxon>
        <taxon>Fungi</taxon>
        <taxon>Dikarya</taxon>
        <taxon>Basidiomycota</taxon>
        <taxon>Agaricomycotina</taxon>
        <taxon>Agaricomycetes</taxon>
        <taxon>Polyporales</taxon>
        <taxon>Irpicaceae</taxon>
        <taxon>Irpex</taxon>
    </lineage>
</organism>
<gene>
    <name evidence="1" type="ORF">BDY19DRAFT_990961</name>
</gene>